<evidence type="ECO:0000313" key="2">
    <source>
        <dbReference type="EMBL" id="NMH96651.1"/>
    </source>
</evidence>
<evidence type="ECO:0008006" key="4">
    <source>
        <dbReference type="Google" id="ProtNLM"/>
    </source>
</evidence>
<dbReference type="RefSeq" id="WP_169380043.1">
    <property type="nucleotide sequence ID" value="NZ_JAAXLA010000006.1"/>
</dbReference>
<evidence type="ECO:0000313" key="3">
    <source>
        <dbReference type="Proteomes" id="UP000820669"/>
    </source>
</evidence>
<dbReference type="InterPro" id="IPR050445">
    <property type="entry name" value="Bact_polysacc_biosynth/exp"/>
</dbReference>
<dbReference type="PANTHER" id="PTHR32309">
    <property type="entry name" value="TYROSINE-PROTEIN KINASE"/>
    <property type="match status" value="1"/>
</dbReference>
<dbReference type="Proteomes" id="UP000820669">
    <property type="component" value="Unassembled WGS sequence"/>
</dbReference>
<gene>
    <name evidence="2" type="ORF">HF526_04880</name>
</gene>
<proteinExistence type="predicted"/>
<organism evidence="2 3">
    <name type="scientific">Pseudonocardia acidicola</name>
    <dbReference type="NCBI Taxonomy" id="2724939"/>
    <lineage>
        <taxon>Bacteria</taxon>
        <taxon>Bacillati</taxon>
        <taxon>Actinomycetota</taxon>
        <taxon>Actinomycetes</taxon>
        <taxon>Pseudonocardiales</taxon>
        <taxon>Pseudonocardiaceae</taxon>
        <taxon>Pseudonocardia</taxon>
    </lineage>
</organism>
<reference evidence="2 3" key="1">
    <citation type="submission" date="2020-04" db="EMBL/GenBank/DDBJ databases">
        <authorList>
            <person name="Klaysubun C."/>
            <person name="Duangmal K."/>
            <person name="Lipun K."/>
        </authorList>
    </citation>
    <scope>NUCLEOTIDE SEQUENCE [LARGE SCALE GENOMIC DNA]</scope>
    <source>
        <strain evidence="2 3">K10HN5</strain>
    </source>
</reference>
<accession>A0ABX1S4Y0</accession>
<sequence>MDVNEILLRVFRGHWRLLLVCLLLPPLVLGLLAAVTPRTYASWSRIQGGTVLAGSDTEADALLNLVKGVATSNAMVQRALGEAGVTGRDPTTTATRIDVVRLGSSAVFDVSVTDRDPAVATKLDQALATDVVSYLNNAGDARTANLLSGLSDRQKQLQDQRQKTATALALTKDPVASADTAAQLAGIDQQLNDLSSTMRQLQLSGTSAGSAGSAAVISPAVSTGATPTNLATDLGLALVIGLVAGLLAATVVEVLRPRVPDARAFARGIGVPLIGQLPRTDQGRAADPELLFALRRAAQRHEVRRALLVGPGDPQRLAAIAAALRAALNEADPPAGGPGMTPPPSPAPRPAGTNGLHEAGPARTDVRTAVLEAPWEVTRGRTFDRLDVQALTTCDTLRSTDHCGLLPVVPVLARHTALQRLDDLAAATGLPVIGVLGDPGAARRPRSWRRLLRRSS</sequence>
<comment type="caution">
    <text evidence="2">The sequence shown here is derived from an EMBL/GenBank/DDBJ whole genome shotgun (WGS) entry which is preliminary data.</text>
</comment>
<dbReference type="EMBL" id="JAAXLA010000006">
    <property type="protein sequence ID" value="NMH96651.1"/>
    <property type="molecule type" value="Genomic_DNA"/>
</dbReference>
<name>A0ABX1S4Y0_9PSEU</name>
<protein>
    <recommendedName>
        <fullName evidence="4">Capsular polysaccharide biosynthesis protein</fullName>
    </recommendedName>
</protein>
<evidence type="ECO:0000256" key="1">
    <source>
        <dbReference type="SAM" id="MobiDB-lite"/>
    </source>
</evidence>
<dbReference type="PANTHER" id="PTHR32309:SF31">
    <property type="entry name" value="CAPSULAR EXOPOLYSACCHARIDE FAMILY"/>
    <property type="match status" value="1"/>
</dbReference>
<keyword evidence="3" id="KW-1185">Reference proteome</keyword>
<feature type="compositionally biased region" description="Pro residues" evidence="1">
    <location>
        <begin position="340"/>
        <end position="349"/>
    </location>
</feature>
<feature type="region of interest" description="Disordered" evidence="1">
    <location>
        <begin position="330"/>
        <end position="360"/>
    </location>
</feature>